<feature type="domain" description="EH" evidence="12">
    <location>
        <begin position="244"/>
        <end position="333"/>
    </location>
</feature>
<dbReference type="Proteomes" id="UP001234178">
    <property type="component" value="Unassembled WGS sequence"/>
</dbReference>
<comment type="subcellular location">
    <subcellularLocation>
        <location evidence="1">Cytoplasm</location>
    </subcellularLocation>
</comment>
<dbReference type="Pfam" id="PF00018">
    <property type="entry name" value="SH3_1"/>
    <property type="match status" value="2"/>
</dbReference>
<evidence type="ECO:0000256" key="1">
    <source>
        <dbReference type="ARBA" id="ARBA00004496"/>
    </source>
</evidence>
<dbReference type="CDD" id="cd11836">
    <property type="entry name" value="SH3_Intersectin_1"/>
    <property type="match status" value="1"/>
</dbReference>
<dbReference type="SUPFAM" id="SSF47473">
    <property type="entry name" value="EF-hand"/>
    <property type="match status" value="2"/>
</dbReference>
<feature type="domain" description="SH3" evidence="9">
    <location>
        <begin position="848"/>
        <end position="906"/>
    </location>
</feature>
<dbReference type="PANTHER" id="PTHR46006:SF6">
    <property type="entry name" value="INTERSECTIN-2 ISOFORM X1"/>
    <property type="match status" value="1"/>
</dbReference>
<dbReference type="InterPro" id="IPR000261">
    <property type="entry name" value="EH_dom"/>
</dbReference>
<feature type="domain" description="EF-hand" evidence="13">
    <location>
        <begin position="42"/>
        <end position="77"/>
    </location>
</feature>
<protein>
    <recommendedName>
        <fullName evidence="16">Intersectin-1</fullName>
    </recommendedName>
</protein>
<dbReference type="Gene3D" id="1.20.900.10">
    <property type="entry name" value="Dbl homology (DH) domain"/>
    <property type="match status" value="1"/>
</dbReference>
<dbReference type="PROSITE" id="PS50031">
    <property type="entry name" value="EH"/>
    <property type="match status" value="2"/>
</dbReference>
<dbReference type="CDD" id="cd11839">
    <property type="entry name" value="SH3_Intersectin_4"/>
    <property type="match status" value="1"/>
</dbReference>
<evidence type="ECO:0000259" key="9">
    <source>
        <dbReference type="PROSITE" id="PS50002"/>
    </source>
</evidence>
<dbReference type="PROSITE" id="PS50002">
    <property type="entry name" value="SH3"/>
    <property type="match status" value="5"/>
</dbReference>
<keyword evidence="7" id="KW-0175">Coiled coil</keyword>
<dbReference type="SMART" id="SM00233">
    <property type="entry name" value="PH"/>
    <property type="match status" value="1"/>
</dbReference>
<dbReference type="CDD" id="cd11840">
    <property type="entry name" value="SH3_Intersectin_5"/>
    <property type="match status" value="1"/>
</dbReference>
<keyword evidence="5" id="KW-0106">Calcium</keyword>
<dbReference type="SMART" id="SM00054">
    <property type="entry name" value="EFh"/>
    <property type="match status" value="2"/>
</dbReference>
<dbReference type="PROSITE" id="PS00018">
    <property type="entry name" value="EF_HAND_1"/>
    <property type="match status" value="2"/>
</dbReference>
<feature type="domain" description="C2" evidence="10">
    <location>
        <begin position="1642"/>
        <end position="1760"/>
    </location>
</feature>
<dbReference type="PROSITE" id="PS50004">
    <property type="entry name" value="C2"/>
    <property type="match status" value="1"/>
</dbReference>
<dbReference type="Pfam" id="PF16652">
    <property type="entry name" value="PH_13"/>
    <property type="match status" value="1"/>
</dbReference>
<dbReference type="PRINTS" id="PR00452">
    <property type="entry name" value="SH3DOMAIN"/>
</dbReference>
<dbReference type="PROSITE" id="PS50010">
    <property type="entry name" value="DH_2"/>
    <property type="match status" value="1"/>
</dbReference>
<evidence type="ECO:0000256" key="4">
    <source>
        <dbReference type="ARBA" id="ARBA00022583"/>
    </source>
</evidence>
<keyword evidence="15" id="KW-1185">Reference proteome</keyword>
<name>A0ABQ9ZR96_9CRUS</name>
<feature type="region of interest" description="Disordered" evidence="8">
    <location>
        <begin position="354"/>
        <end position="421"/>
    </location>
</feature>
<feature type="domain" description="EF-hand" evidence="13">
    <location>
        <begin position="277"/>
        <end position="312"/>
    </location>
</feature>
<dbReference type="PANTHER" id="PTHR46006">
    <property type="entry name" value="RHO GUANINE NUCLEOTIDE EXCHANGE FACTOR AT 64C, ISOFORM A"/>
    <property type="match status" value="1"/>
</dbReference>
<evidence type="ECO:0000256" key="5">
    <source>
        <dbReference type="ARBA" id="ARBA00022837"/>
    </source>
</evidence>
<evidence type="ECO:0000259" key="13">
    <source>
        <dbReference type="PROSITE" id="PS50222"/>
    </source>
</evidence>
<dbReference type="Gene3D" id="2.60.40.150">
    <property type="entry name" value="C2 domain"/>
    <property type="match status" value="1"/>
</dbReference>
<dbReference type="SMART" id="SM00325">
    <property type="entry name" value="RhoGEF"/>
    <property type="match status" value="1"/>
</dbReference>
<evidence type="ECO:0000259" key="12">
    <source>
        <dbReference type="PROSITE" id="PS50031"/>
    </source>
</evidence>
<dbReference type="InterPro" id="IPR011993">
    <property type="entry name" value="PH-like_dom_sf"/>
</dbReference>
<feature type="domain" description="DH" evidence="11">
    <location>
        <begin position="1295"/>
        <end position="1480"/>
    </location>
</feature>
<dbReference type="SUPFAM" id="SSF49562">
    <property type="entry name" value="C2 domain (Calcium/lipid-binding domain, CaLB)"/>
    <property type="match status" value="1"/>
</dbReference>
<proteinExistence type="predicted"/>
<feature type="region of interest" description="Disordered" evidence="8">
    <location>
        <begin position="1022"/>
        <end position="1042"/>
    </location>
</feature>
<sequence length="1786" mass="197301">MDPFVILPQEKARYVEQFNSLKPAGGFVSGDQAKGFLLQSQLPPVILGHIWELADVNSDGKLDFTEFSIACKLINAKLRGFDIPKVLPPNLRNSASSGLTTSSAGTPPATMMGVPLAPLGMTPSAVIQPLTMAAAKPPSTVMAPHLNNQPLPMIQPIVPVNLPLLGAGSPVGLPLMANNMPGNAGIVSPPSAAAASAVVSGFPGSSFSFDGSKPNTPDSSKTVARAPSIASRESSIEWTVPHSSKLKYAQVFNSHDRGKTGFLTGVQARGILVQTQLPQPLLARVWGLSDIDMDGRLSCDEFVLAMHLCDTVRAGDKLPDVLPHDLVPPCFRRPSLPTVTGLVVSPKGSSTPDLLAQAFAGTSPPPSDDVKVTSPVSFEDKRKENFDKGQAELDKRRKALAEQQRREQEERQRKEREEYERKEKLRLEQERRQQAELEKKMAKQRELEMEKEEQRRKMLEQREAARKEMERQRQLEWQKQRLQELLQQRQKEQEKVALLRANHQRLQTELSVLDDRVMELSSKIIETRTGVAETKNTIDGMRTTRDTQMQQLSALKTQLRDQNQRLLSVSQEKVRLEAKNRINAATTPNAVDADLTQNTTARQIALNQSKEKLQLLTEELNKKLEDSENNNAQLSTLRTEMSILARTCQETHKAYLKKREEVLLLRATGGKQQSWSNDSWSDSANSWPVSTGATPAAVDVSSNSGLTRYRALYEFVARNGDEISFQPGDIIMVTESLSNEPGWLSGEVRGHVGWFPEAYVEKMDQAGWPDTGSSTAGSNVDSPITGAKRHPLEGIQELPENVSDNGSIADAGASVSAAIEASHSAFMPVGTRVSEDSSSPIRGQGEIVDNLKAEAIYVWQGKKDNHLSFNKGDVILVREQQDLWWFGQCNGRSGWFPKSFVSLFHTDAAPLSPKSIVSTQNTKEDNYYVAMYPYESNEPGDLSFVAGEMVTIIKKDGDWWTGTIGARTGVFPSNYVQKAELQYEAAADSEVEAASAAADAAAAAAVAAAAAAVAKTVTPNVKAATSQLDSKRPNTAPIDSEFEASLPGIPRAASAASSGAPSPSNMGVNALVNENLFEQQGRGSKKPEIATVIAPYSATSSEQLSLQRGQLIMIRKKSASGWWEGELQAKGRKRQLGWFPASYVKVLSSSGGSSRTTPVPAEMDDEMPQMPPTVPTQTAITAAFEVNNTPTLDQVVALFPYTAQNEDELSFLQGDVLIILDREDPAWWRGELKGQTGLFPSNYVEVMGSLAASAALGAAASSASASVASTATSQWATSRQTDAAAFSKLSPTEKKRQIVIQELISTEETYMEDMSIVNEVFQKPMIESGVVKLEDVDTIFVNWKDIIACNNTFLRALRIRKKMSPGGVIQAVGDILIDCLPHMSPYIRFCSRQLNAAALIQRRHEGVPEFRALLKKCQLHPKVKGMPLTSYLLKPMQRITKYPLLIKKILESTDVDHPDRLLLDEALVKAEELCNQVNEGVREQENSDRLEWLQRRVHIEGLDERLVFNSVTNMLGPRKLIHFGPLKKVKSSKELLAFVFNDFLLFTTINKPLASINLQFLFDKKSSVTLRMYRKPIFLREMSVVPGDNQPTEGGNEHESVPTRFTIQDTACKLLVTCTSSADRILWLRKLEEARKHCLLTERAVLQRQRSKQNEGNVCGRLLVLVIEAENLQPSSETGKSDTFCEVYLGSQEHRTKVVPKSLNPKWNASMQFLVKDLQQDVLCITVLDRDYFSPNEFLGRTEVRIADVLQDSKIYRGPLIKRLPLHEVECGEIVLKLDLQLFKSR</sequence>
<dbReference type="SUPFAM" id="SSF50044">
    <property type="entry name" value="SH3-domain"/>
    <property type="match status" value="5"/>
</dbReference>
<feature type="coiled-coil region" evidence="7">
    <location>
        <begin position="606"/>
        <end position="637"/>
    </location>
</feature>
<feature type="domain" description="EH" evidence="12">
    <location>
        <begin position="10"/>
        <end position="98"/>
    </location>
</feature>
<dbReference type="InterPro" id="IPR051480">
    <property type="entry name" value="Endocytic_GEF_Adapter"/>
</dbReference>
<evidence type="ECO:0008006" key="16">
    <source>
        <dbReference type="Google" id="ProtNLM"/>
    </source>
</evidence>
<dbReference type="CDD" id="cd00052">
    <property type="entry name" value="EH"/>
    <property type="match status" value="2"/>
</dbReference>
<dbReference type="InterPro" id="IPR000219">
    <property type="entry name" value="DH_dom"/>
</dbReference>
<accession>A0ABQ9ZR96</accession>
<dbReference type="InterPro" id="IPR035892">
    <property type="entry name" value="C2_domain_sf"/>
</dbReference>
<feature type="compositionally biased region" description="Basic and acidic residues" evidence="8">
    <location>
        <begin position="378"/>
        <end position="421"/>
    </location>
</feature>
<evidence type="ECO:0000259" key="11">
    <source>
        <dbReference type="PROSITE" id="PS50010"/>
    </source>
</evidence>
<evidence type="ECO:0000256" key="3">
    <source>
        <dbReference type="ARBA" id="ARBA00022490"/>
    </source>
</evidence>
<keyword evidence="4" id="KW-0254">Endocytosis</keyword>
<dbReference type="Gene3D" id="2.30.30.40">
    <property type="entry name" value="SH3 Domains"/>
    <property type="match status" value="5"/>
</dbReference>
<dbReference type="InterPro" id="IPR036028">
    <property type="entry name" value="SH3-like_dom_sf"/>
</dbReference>
<feature type="domain" description="SH3" evidence="9">
    <location>
        <begin position="923"/>
        <end position="981"/>
    </location>
</feature>
<dbReference type="InterPro" id="IPR002048">
    <property type="entry name" value="EF_hand_dom"/>
</dbReference>
<dbReference type="SUPFAM" id="SSF48065">
    <property type="entry name" value="DBL homology domain (DH-domain)"/>
    <property type="match status" value="1"/>
</dbReference>
<dbReference type="CDD" id="cd11838">
    <property type="entry name" value="SH3_Intersectin_3"/>
    <property type="match status" value="1"/>
</dbReference>
<dbReference type="SUPFAM" id="SSF50729">
    <property type="entry name" value="PH domain-like"/>
    <property type="match status" value="1"/>
</dbReference>
<comment type="caution">
    <text evidence="14">The sequence shown here is derived from an EMBL/GenBank/DDBJ whole genome shotgun (WGS) entry which is preliminary data.</text>
</comment>
<evidence type="ECO:0000256" key="8">
    <source>
        <dbReference type="SAM" id="MobiDB-lite"/>
    </source>
</evidence>
<dbReference type="Gene3D" id="2.30.29.30">
    <property type="entry name" value="Pleckstrin-homology domain (PH domain)/Phosphotyrosine-binding domain (PTB)"/>
    <property type="match status" value="1"/>
</dbReference>
<dbReference type="InterPro" id="IPR011992">
    <property type="entry name" value="EF-hand-dom_pair"/>
</dbReference>
<evidence type="ECO:0000313" key="14">
    <source>
        <dbReference type="EMBL" id="KAK4015449.1"/>
    </source>
</evidence>
<dbReference type="Pfam" id="PF00168">
    <property type="entry name" value="C2"/>
    <property type="match status" value="1"/>
</dbReference>
<dbReference type="PROSITE" id="PS50222">
    <property type="entry name" value="EF_HAND_2"/>
    <property type="match status" value="2"/>
</dbReference>
<keyword evidence="3" id="KW-0963">Cytoplasm</keyword>
<feature type="domain" description="SH3" evidence="9">
    <location>
        <begin position="1190"/>
        <end position="1249"/>
    </location>
</feature>
<evidence type="ECO:0000256" key="7">
    <source>
        <dbReference type="SAM" id="Coils"/>
    </source>
</evidence>
<dbReference type="InterPro" id="IPR001849">
    <property type="entry name" value="PH_domain"/>
</dbReference>
<dbReference type="InterPro" id="IPR018247">
    <property type="entry name" value="EF_Hand_1_Ca_BS"/>
</dbReference>
<keyword evidence="2 6" id="KW-0728">SH3 domain</keyword>
<organism evidence="14 15">
    <name type="scientific">Daphnia magna</name>
    <dbReference type="NCBI Taxonomy" id="35525"/>
    <lineage>
        <taxon>Eukaryota</taxon>
        <taxon>Metazoa</taxon>
        <taxon>Ecdysozoa</taxon>
        <taxon>Arthropoda</taxon>
        <taxon>Crustacea</taxon>
        <taxon>Branchiopoda</taxon>
        <taxon>Diplostraca</taxon>
        <taxon>Cladocera</taxon>
        <taxon>Anomopoda</taxon>
        <taxon>Daphniidae</taxon>
        <taxon>Daphnia</taxon>
    </lineage>
</organism>
<dbReference type="CDD" id="cd00160">
    <property type="entry name" value="RhoGEF"/>
    <property type="match status" value="1"/>
</dbReference>
<dbReference type="InterPro" id="IPR001452">
    <property type="entry name" value="SH3_domain"/>
</dbReference>
<feature type="domain" description="SH3" evidence="9">
    <location>
        <begin position="704"/>
        <end position="765"/>
    </location>
</feature>
<dbReference type="InterPro" id="IPR035899">
    <property type="entry name" value="DBL_dom_sf"/>
</dbReference>
<evidence type="ECO:0000256" key="6">
    <source>
        <dbReference type="PROSITE-ProRule" id="PRU00192"/>
    </source>
</evidence>
<dbReference type="CDD" id="cd11837">
    <property type="entry name" value="SH3_Intersectin_2"/>
    <property type="match status" value="1"/>
</dbReference>
<reference evidence="14 15" key="1">
    <citation type="journal article" date="2023" name="Nucleic Acids Res.">
        <title>The hologenome of Daphnia magna reveals possible DNA methylation and microbiome-mediated evolution of the host genome.</title>
        <authorList>
            <person name="Chaturvedi A."/>
            <person name="Li X."/>
            <person name="Dhandapani V."/>
            <person name="Marshall H."/>
            <person name="Kissane S."/>
            <person name="Cuenca-Cambronero M."/>
            <person name="Asole G."/>
            <person name="Calvet F."/>
            <person name="Ruiz-Romero M."/>
            <person name="Marangio P."/>
            <person name="Guigo R."/>
            <person name="Rago D."/>
            <person name="Mirbahai L."/>
            <person name="Eastwood N."/>
            <person name="Colbourne J.K."/>
            <person name="Zhou J."/>
            <person name="Mallon E."/>
            <person name="Orsini L."/>
        </authorList>
    </citation>
    <scope>NUCLEOTIDE SEQUENCE [LARGE SCALE GENOMIC DNA]</scope>
    <source>
        <strain evidence="14">LRV0_1</strain>
    </source>
</reference>
<dbReference type="EMBL" id="JAOYFB010000005">
    <property type="protein sequence ID" value="KAK4015449.1"/>
    <property type="molecule type" value="Genomic_DNA"/>
</dbReference>
<evidence type="ECO:0000259" key="10">
    <source>
        <dbReference type="PROSITE" id="PS50004"/>
    </source>
</evidence>
<dbReference type="Pfam" id="PF14604">
    <property type="entry name" value="SH3_9"/>
    <property type="match status" value="3"/>
</dbReference>
<dbReference type="InterPro" id="IPR000008">
    <property type="entry name" value="C2_dom"/>
</dbReference>
<dbReference type="SMART" id="SM00027">
    <property type="entry name" value="EH"/>
    <property type="match status" value="2"/>
</dbReference>
<dbReference type="Pfam" id="PF12763">
    <property type="entry name" value="EH"/>
    <property type="match status" value="2"/>
</dbReference>
<dbReference type="SMART" id="SM00239">
    <property type="entry name" value="C2"/>
    <property type="match status" value="1"/>
</dbReference>
<evidence type="ECO:0000313" key="15">
    <source>
        <dbReference type="Proteomes" id="UP001234178"/>
    </source>
</evidence>
<dbReference type="Pfam" id="PF00621">
    <property type="entry name" value="RhoGEF"/>
    <property type="match status" value="1"/>
</dbReference>
<evidence type="ECO:0000256" key="2">
    <source>
        <dbReference type="ARBA" id="ARBA00022443"/>
    </source>
</evidence>
<dbReference type="Gene3D" id="1.10.238.10">
    <property type="entry name" value="EF-hand"/>
    <property type="match status" value="2"/>
</dbReference>
<feature type="domain" description="SH3" evidence="9">
    <location>
        <begin position="1085"/>
        <end position="1149"/>
    </location>
</feature>
<gene>
    <name evidence="14" type="ORF">OUZ56_030427</name>
</gene>
<dbReference type="SMART" id="SM00326">
    <property type="entry name" value="SH3"/>
    <property type="match status" value="5"/>
</dbReference>